<dbReference type="InterPro" id="IPR050270">
    <property type="entry name" value="DegV_domain_contain"/>
</dbReference>
<dbReference type="InterPro" id="IPR043168">
    <property type="entry name" value="DegV_C"/>
</dbReference>
<dbReference type="SUPFAM" id="SSF82549">
    <property type="entry name" value="DAK1/DegV-like"/>
    <property type="match status" value="1"/>
</dbReference>
<sequence length="333" mass="35035">MSETGSAPAVVESVRAWQADYLERMRRQRGRLVGRARLGLRPPRRDRTAVVTDSSAALPGIVRRHPLAAGVRQVPMPVMVGEQIYTEGSDELQRELPFALASGTSVRTSRPSPGRLLQEYRSLAADGYSRIVSVHLSGELSGTAEAARLAARESPVPVRVVDSRSAGFAQGLLVVDAAVQAGFGSAVDAIVARLDRAVAASSVLFTVPNLEQLRRGGRISALSGLLGSVFQVKPVLGLRDGGIVLVEKPRSTERAVDRLVAHAAERAAAGSCQVAVHGYGNRAEAEALAGRLQEHAAAPIPVIDLPAVLAAHLGLGALGVIVVPLDPDDDEVH</sequence>
<proteinExistence type="predicted"/>
<evidence type="ECO:0000313" key="2">
    <source>
        <dbReference type="EMBL" id="MBB4735319.1"/>
    </source>
</evidence>
<evidence type="ECO:0000313" key="3">
    <source>
        <dbReference type="Proteomes" id="UP000540191"/>
    </source>
</evidence>
<keyword evidence="3" id="KW-1185">Reference proteome</keyword>
<protein>
    <submittedName>
        <fullName evidence="2">DegV family protein with EDD domain</fullName>
    </submittedName>
</protein>
<dbReference type="Gene3D" id="3.40.50.10170">
    <property type="match status" value="1"/>
</dbReference>
<reference evidence="2 3" key="1">
    <citation type="submission" date="2020-08" db="EMBL/GenBank/DDBJ databases">
        <title>Sequencing the genomes of 1000 actinobacteria strains.</title>
        <authorList>
            <person name="Klenk H.-P."/>
        </authorList>
    </citation>
    <scope>NUCLEOTIDE SEQUENCE [LARGE SCALE GENOMIC DNA]</scope>
    <source>
        <strain evidence="2 3">DSM 23974</strain>
    </source>
</reference>
<name>A0A7W7M351_9MICC</name>
<dbReference type="AlphaFoldDB" id="A0A7W7M351"/>
<dbReference type="PROSITE" id="PS51482">
    <property type="entry name" value="DEGV"/>
    <property type="match status" value="1"/>
</dbReference>
<evidence type="ECO:0000256" key="1">
    <source>
        <dbReference type="ARBA" id="ARBA00023121"/>
    </source>
</evidence>
<dbReference type="Gene3D" id="3.30.1180.10">
    <property type="match status" value="1"/>
</dbReference>
<dbReference type="PANTHER" id="PTHR33434:SF2">
    <property type="entry name" value="FATTY ACID-BINDING PROTEIN TM_1468"/>
    <property type="match status" value="1"/>
</dbReference>
<dbReference type="RefSeq" id="WP_184241190.1">
    <property type="nucleotide sequence ID" value="NZ_JACHNA010000001.1"/>
</dbReference>
<accession>A0A7W7M351</accession>
<comment type="caution">
    <text evidence="2">The sequence shown here is derived from an EMBL/GenBank/DDBJ whole genome shotgun (WGS) entry which is preliminary data.</text>
</comment>
<dbReference type="InterPro" id="IPR003797">
    <property type="entry name" value="DegV"/>
</dbReference>
<gene>
    <name evidence="2" type="ORF">HDA30_000827</name>
</gene>
<dbReference type="PANTHER" id="PTHR33434">
    <property type="entry name" value="DEGV DOMAIN-CONTAINING PROTEIN DR_1986-RELATED"/>
    <property type="match status" value="1"/>
</dbReference>
<dbReference type="NCBIfam" id="TIGR00762">
    <property type="entry name" value="DegV"/>
    <property type="match status" value="1"/>
</dbReference>
<dbReference type="Proteomes" id="UP000540191">
    <property type="component" value="Unassembled WGS sequence"/>
</dbReference>
<keyword evidence="1" id="KW-0446">Lipid-binding</keyword>
<dbReference type="GO" id="GO:0008289">
    <property type="term" value="F:lipid binding"/>
    <property type="evidence" value="ECO:0007669"/>
    <property type="project" value="UniProtKB-KW"/>
</dbReference>
<dbReference type="Pfam" id="PF02645">
    <property type="entry name" value="DegV"/>
    <property type="match status" value="1"/>
</dbReference>
<organism evidence="2 3">
    <name type="scientific">Micrococcus cohnii</name>
    <dbReference type="NCBI Taxonomy" id="993416"/>
    <lineage>
        <taxon>Bacteria</taxon>
        <taxon>Bacillati</taxon>
        <taxon>Actinomycetota</taxon>
        <taxon>Actinomycetes</taxon>
        <taxon>Micrococcales</taxon>
        <taxon>Micrococcaceae</taxon>
        <taxon>Micrococcus</taxon>
    </lineage>
</organism>
<dbReference type="EMBL" id="JACHNA010000001">
    <property type="protein sequence ID" value="MBB4735319.1"/>
    <property type="molecule type" value="Genomic_DNA"/>
</dbReference>